<gene>
    <name evidence="1" type="ORF">BZL29_6548</name>
    <name evidence="2" type="ORF">BZL30_5973</name>
</gene>
<comment type="caution">
    <text evidence="1">The sequence shown here is derived from an EMBL/GenBank/DDBJ whole genome shotgun (WGS) entry which is preliminary data.</text>
</comment>
<evidence type="ECO:0000313" key="4">
    <source>
        <dbReference type="Proteomes" id="UP000189229"/>
    </source>
</evidence>
<protein>
    <submittedName>
        <fullName evidence="1">Uncharacterized protein</fullName>
    </submittedName>
</protein>
<sequence>MSWPLRSKNVRRLRGDVEIPARESLRQMIISIERGGAFGDMWRSDLAAAFGREPDELFSVPIASPLPHPLLLRVPVDEDVLSVITAQRAAHIQAEHAFGPQHARPLVERDLDTVEALIKAAPRRLKLAVAEAAGTIAEVAGWIAQDLGDHSAAQNLTHKAFLHLRMASPEVQAMILMRQSNILAHSEPGLAVDLAADAADLIDGRDPGRLAASVARQQALAALHNGDERSFYRHAAHALDLGDIEPVEDDRAPYAHAAYVASDVASGYLRLGNPDRALELLTDHHAQWTSQQHRDRAVADMRLLHAYIAVREYRLALVLADTAIPAYLSAPSQRARRHLARAGTLVRQRRRSDSNSVLQELAGRIKNATQGVIA</sequence>
<dbReference type="EMBL" id="MVBM01000005">
    <property type="protein sequence ID" value="OOK72372.1"/>
    <property type="molecule type" value="Genomic_DNA"/>
</dbReference>
<organism evidence="1 3">
    <name type="scientific">Mycobacterium kansasii</name>
    <dbReference type="NCBI Taxonomy" id="1768"/>
    <lineage>
        <taxon>Bacteria</taxon>
        <taxon>Bacillati</taxon>
        <taxon>Actinomycetota</taxon>
        <taxon>Actinomycetes</taxon>
        <taxon>Mycobacteriales</taxon>
        <taxon>Mycobacteriaceae</taxon>
        <taxon>Mycobacterium</taxon>
    </lineage>
</organism>
<dbReference type="Proteomes" id="UP000188532">
    <property type="component" value="Unassembled WGS sequence"/>
</dbReference>
<dbReference type="AlphaFoldDB" id="A0A1V3WPK1"/>
<evidence type="ECO:0000313" key="2">
    <source>
        <dbReference type="EMBL" id="OOK72372.1"/>
    </source>
</evidence>
<dbReference type="EMBL" id="MVBN01000008">
    <property type="protein sequence ID" value="OOK68356.1"/>
    <property type="molecule type" value="Genomic_DNA"/>
</dbReference>
<accession>A0A1V3WPK1</accession>
<evidence type="ECO:0000313" key="3">
    <source>
        <dbReference type="Proteomes" id="UP000188532"/>
    </source>
</evidence>
<name>A0A1V3WPK1_MYCKA</name>
<reference evidence="3 4" key="1">
    <citation type="submission" date="2017-02" db="EMBL/GenBank/DDBJ databases">
        <title>Complete genome sequences of Mycobacterium kansasii strains isolated from rhesus macaques.</title>
        <authorList>
            <person name="Panda A."/>
            <person name="Nagaraj S."/>
            <person name="Zhao X."/>
            <person name="Tettelin H."/>
            <person name="Detolla L.J."/>
        </authorList>
    </citation>
    <scope>NUCLEOTIDE SEQUENCE [LARGE SCALE GENOMIC DNA]</scope>
    <source>
        <strain evidence="1 3">11-3469</strain>
        <strain evidence="2 4">11-3813</strain>
    </source>
</reference>
<proteinExistence type="predicted"/>
<dbReference type="Proteomes" id="UP000189229">
    <property type="component" value="Unassembled WGS sequence"/>
</dbReference>
<evidence type="ECO:0000313" key="1">
    <source>
        <dbReference type="EMBL" id="OOK68356.1"/>
    </source>
</evidence>